<dbReference type="Gene3D" id="1.10.530.10">
    <property type="match status" value="1"/>
</dbReference>
<evidence type="ECO:0000313" key="1">
    <source>
        <dbReference type="EMBL" id="RYC26834.1"/>
    </source>
</evidence>
<dbReference type="SUPFAM" id="SSF53955">
    <property type="entry name" value="Lysozyme-like"/>
    <property type="match status" value="1"/>
</dbReference>
<comment type="caution">
    <text evidence="1">The sequence shown here is derived from an EMBL/GenBank/DDBJ whole genome shotgun (WGS) entry which is preliminary data.</text>
</comment>
<dbReference type="AlphaFoldDB" id="A0A4Q2U1C5"/>
<dbReference type="InterPro" id="IPR023346">
    <property type="entry name" value="Lysozyme-like_dom_sf"/>
</dbReference>
<evidence type="ECO:0008006" key="3">
    <source>
        <dbReference type="Google" id="ProtNLM"/>
    </source>
</evidence>
<dbReference type="RefSeq" id="WP_129330308.1">
    <property type="nucleotide sequence ID" value="NZ_SDVB01000050.1"/>
</dbReference>
<proteinExistence type="predicted"/>
<gene>
    <name evidence="1" type="ORF">EUU22_01245</name>
</gene>
<protein>
    <recommendedName>
        <fullName evidence="3">Glycoside hydrolase family 19 catalytic domain-containing protein</fullName>
    </recommendedName>
</protein>
<accession>A0A4Q2U1C5</accession>
<keyword evidence="2" id="KW-1185">Reference proteome</keyword>
<dbReference type="Proteomes" id="UP000291088">
    <property type="component" value="Unassembled WGS sequence"/>
</dbReference>
<dbReference type="OrthoDB" id="3078754at2"/>
<reference evidence="1 2" key="1">
    <citation type="submission" date="2019-01" db="EMBL/GenBank/DDBJ databases">
        <authorList>
            <person name="Deng T."/>
        </authorList>
    </citation>
    <scope>NUCLEOTIDE SEQUENCE [LARGE SCALE GENOMIC DNA]</scope>
    <source>
        <strain evidence="1 2">F8825</strain>
    </source>
</reference>
<name>A0A4Q2U1C5_9HYPH</name>
<organism evidence="1 2">
    <name type="scientific">Ciceribacter ferrooxidans</name>
    <dbReference type="NCBI Taxonomy" id="2509717"/>
    <lineage>
        <taxon>Bacteria</taxon>
        <taxon>Pseudomonadati</taxon>
        <taxon>Pseudomonadota</taxon>
        <taxon>Alphaproteobacteria</taxon>
        <taxon>Hyphomicrobiales</taxon>
        <taxon>Rhizobiaceae</taxon>
        <taxon>Ciceribacter</taxon>
    </lineage>
</organism>
<dbReference type="EMBL" id="SDVB01000050">
    <property type="protein sequence ID" value="RYC26834.1"/>
    <property type="molecule type" value="Genomic_DNA"/>
</dbReference>
<sequence length="202" mass="22298">MAADERDFYRAIRADPFGGRLTDGQVRGIAAIRGAWMKTAPQGDPRHLAYMLATAFHETARTMRPVRETLASTDDRAIAILDRAYAAGRLPQVARPYWRRDGKGRSFLGRGFVQITHRKNYRRLSEALGIDLVSDPARAMEMEVAATVLVTGMVRGLFTGVSLADVFSATREDWTGARRIVNGLDRAALVAGYGRAFRKALG</sequence>
<evidence type="ECO:0000313" key="2">
    <source>
        <dbReference type="Proteomes" id="UP000291088"/>
    </source>
</evidence>